<evidence type="ECO:0000256" key="8">
    <source>
        <dbReference type="ARBA" id="ARBA00022833"/>
    </source>
</evidence>
<dbReference type="AlphaFoldDB" id="A0ABD1YLZ2"/>
<dbReference type="PANTHER" id="PTHR12998">
    <property type="entry name" value="TRNA:M(4)X MODIFICATION ENZYME TRM13 HOMOLOG"/>
    <property type="match status" value="1"/>
</dbReference>
<keyword evidence="7 12" id="KW-0863">Zinc-finger</keyword>
<evidence type="ECO:0000256" key="4">
    <source>
        <dbReference type="ARBA" id="ARBA00022691"/>
    </source>
</evidence>
<reference evidence="15 16" key="1">
    <citation type="submission" date="2024-09" db="EMBL/GenBank/DDBJ databases">
        <title>Chromosome-scale assembly of Riccia fluitans.</title>
        <authorList>
            <person name="Paukszto L."/>
            <person name="Sawicki J."/>
            <person name="Karawczyk K."/>
            <person name="Piernik-Szablinska J."/>
            <person name="Szczecinska M."/>
            <person name="Mazdziarz M."/>
        </authorList>
    </citation>
    <scope>NUCLEOTIDE SEQUENCE [LARGE SCALE GENOMIC DNA]</scope>
    <source>
        <strain evidence="15">Rf_01</strain>
        <tissue evidence="15">Aerial parts of the thallus</tissue>
    </source>
</reference>
<evidence type="ECO:0000256" key="12">
    <source>
        <dbReference type="RuleBase" id="RU367103"/>
    </source>
</evidence>
<dbReference type="InterPro" id="IPR039044">
    <property type="entry name" value="Trm13"/>
</dbReference>
<evidence type="ECO:0000256" key="5">
    <source>
        <dbReference type="ARBA" id="ARBA00022694"/>
    </source>
</evidence>
<evidence type="ECO:0000256" key="9">
    <source>
        <dbReference type="ARBA" id="ARBA00048165"/>
    </source>
</evidence>
<keyword evidence="6 12" id="KW-0479">Metal-binding</keyword>
<feature type="compositionally biased region" description="Basic and acidic residues" evidence="13">
    <location>
        <begin position="22"/>
        <end position="31"/>
    </location>
</feature>
<keyword evidence="5 12" id="KW-0819">tRNA processing</keyword>
<proteinExistence type="inferred from homology"/>
<dbReference type="Pfam" id="PF05206">
    <property type="entry name" value="TRM13"/>
    <property type="match status" value="1"/>
</dbReference>
<dbReference type="GO" id="GO:0008270">
    <property type="term" value="F:zinc ion binding"/>
    <property type="evidence" value="ECO:0007669"/>
    <property type="project" value="UniProtKB-KW"/>
</dbReference>
<evidence type="ECO:0000313" key="15">
    <source>
        <dbReference type="EMBL" id="KAL2631598.1"/>
    </source>
</evidence>
<evidence type="ECO:0000256" key="13">
    <source>
        <dbReference type="SAM" id="MobiDB-lite"/>
    </source>
</evidence>
<evidence type="ECO:0000259" key="14">
    <source>
        <dbReference type="PROSITE" id="PS51800"/>
    </source>
</evidence>
<sequence>MAQEESEGKQKSVERSKRRRTLNGEKSDGVKRCGMWLPSKRRFCASYPVGDSQYCGNHDPAAGKNRIPCPVDPSHTVLREEIASHVQKCQATKHLKTAEAQPYYHKGVNAGSDEEDEAEKFHTRSNPNEAVDCVSSSVHETSLQSEKTDEPVELPSGIEYGVASNAAEEHEKVIKFQNSAAKRAAISALSEAEFQQLVRRIESSHEGCIRSEPMEESFLRPSQCLQWWDQNRDKRLPFQEKHVSQQASMLGNLDAFGLLQGNQNGFMKSEENEEMRVYVEFGAGRGYLSQMLCDSYRVSSVVLVERKAYKYKADRTLRQLTGVSVERLRTDIEDLYVNGVQSLQGRRYVAVSKHLCGPATDMTLRCCLSGQEKGCSSSPSLEGLGIATCCHHLCQWRSYVNKQFFRGLGFSEAEFNMITWLTSWAVNGTGEHSEHRELEIDKEQIRQTELDTKQIAACEGHSQNTEKNRPRLSEAMDAMDVSVRAELGRRCKQLIDIGRLLFIRQHGLEGKIVKYISPSVSPENKLLLARRNTS</sequence>
<gene>
    <name evidence="15" type="ORF">R1flu_016284</name>
</gene>
<keyword evidence="3 12" id="KW-0808">Transferase</keyword>
<evidence type="ECO:0000256" key="6">
    <source>
        <dbReference type="ARBA" id="ARBA00022723"/>
    </source>
</evidence>
<dbReference type="EC" id="2.1.1.225" evidence="12"/>
<keyword evidence="8 12" id="KW-0862">Zinc</keyword>
<dbReference type="GO" id="GO:0032259">
    <property type="term" value="P:methylation"/>
    <property type="evidence" value="ECO:0007669"/>
    <property type="project" value="UniProtKB-KW"/>
</dbReference>
<evidence type="ECO:0000256" key="10">
    <source>
        <dbReference type="ARBA" id="ARBA00048635"/>
    </source>
</evidence>
<dbReference type="InterPro" id="IPR007871">
    <property type="entry name" value="Methyltransferase_TRM13"/>
</dbReference>
<dbReference type="Pfam" id="PF05253">
    <property type="entry name" value="zf-U11-48K"/>
    <property type="match status" value="1"/>
</dbReference>
<dbReference type="EMBL" id="JBHFFA010000004">
    <property type="protein sequence ID" value="KAL2631598.1"/>
    <property type="molecule type" value="Genomic_DNA"/>
</dbReference>
<dbReference type="GO" id="GO:0106050">
    <property type="term" value="F:tRNA 2'-O-methyltransferase activity"/>
    <property type="evidence" value="ECO:0007669"/>
    <property type="project" value="UniProtKB-UniRule"/>
</dbReference>
<name>A0ABD1YLZ2_9MARC</name>
<feature type="compositionally biased region" description="Basic and acidic residues" evidence="13">
    <location>
        <begin position="1"/>
        <end position="15"/>
    </location>
</feature>
<evidence type="ECO:0000256" key="1">
    <source>
        <dbReference type="ARBA" id="ARBA00005265"/>
    </source>
</evidence>
<feature type="region of interest" description="Disordered" evidence="13">
    <location>
        <begin position="1"/>
        <end position="31"/>
    </location>
</feature>
<dbReference type="PANTHER" id="PTHR12998:SF0">
    <property type="entry name" value="TRNA:M(4)X MODIFICATION ENZYME TRM13 HOMOLOG"/>
    <property type="match status" value="1"/>
</dbReference>
<keyword evidence="2 12" id="KW-0489">Methyltransferase</keyword>
<comment type="similarity">
    <text evidence="1 12">Belongs to the methyltransferase TRM13 family.</text>
</comment>
<dbReference type="PROSITE" id="PS51800">
    <property type="entry name" value="ZF_CHHC_U11_48K"/>
    <property type="match status" value="1"/>
</dbReference>
<comment type="catalytic activity">
    <reaction evidence="9 12">
        <text>cytidine(4) in tRNA(Pro) + S-adenosyl-L-methionine = 2'-O-methylcytidine(4) in tRNA(Pro) + S-adenosyl-L-homocysteine + H(+)</text>
        <dbReference type="Rhea" id="RHEA:32767"/>
        <dbReference type="Rhea" id="RHEA-COMP:10397"/>
        <dbReference type="Rhea" id="RHEA-COMP:10398"/>
        <dbReference type="ChEBI" id="CHEBI:15378"/>
        <dbReference type="ChEBI" id="CHEBI:57856"/>
        <dbReference type="ChEBI" id="CHEBI:59789"/>
        <dbReference type="ChEBI" id="CHEBI:74495"/>
        <dbReference type="ChEBI" id="CHEBI:82748"/>
        <dbReference type="EC" id="2.1.1.225"/>
    </reaction>
</comment>
<dbReference type="InterPro" id="IPR021721">
    <property type="entry name" value="Znf_CCCH-type_TRM13"/>
</dbReference>
<keyword evidence="16" id="KW-1185">Reference proteome</keyword>
<dbReference type="Proteomes" id="UP001605036">
    <property type="component" value="Unassembled WGS sequence"/>
</dbReference>
<evidence type="ECO:0000256" key="3">
    <source>
        <dbReference type="ARBA" id="ARBA00022679"/>
    </source>
</evidence>
<comment type="catalytic activity">
    <reaction evidence="11 12">
        <text>adenosine(4) in tRNA(His) + S-adenosyl-L-methionine = 2'-O-methyladenosine(4) in tRNA(His) + S-adenosyl-L-homocysteine + H(+)</text>
        <dbReference type="Rhea" id="RHEA:43196"/>
        <dbReference type="Rhea" id="RHEA-COMP:10401"/>
        <dbReference type="Rhea" id="RHEA-COMP:10402"/>
        <dbReference type="ChEBI" id="CHEBI:15378"/>
        <dbReference type="ChEBI" id="CHEBI:57856"/>
        <dbReference type="ChEBI" id="CHEBI:59789"/>
        <dbReference type="ChEBI" id="CHEBI:74411"/>
        <dbReference type="ChEBI" id="CHEBI:74477"/>
        <dbReference type="EC" id="2.1.1.225"/>
    </reaction>
</comment>
<evidence type="ECO:0000256" key="2">
    <source>
        <dbReference type="ARBA" id="ARBA00022603"/>
    </source>
</evidence>
<dbReference type="GO" id="GO:0008033">
    <property type="term" value="P:tRNA processing"/>
    <property type="evidence" value="ECO:0007669"/>
    <property type="project" value="UniProtKB-KW"/>
</dbReference>
<protein>
    <recommendedName>
        <fullName evidence="12">tRNA:m(4)X modification enzyme TRM13</fullName>
        <ecNumber evidence="12">2.1.1.225</ecNumber>
    </recommendedName>
</protein>
<evidence type="ECO:0000313" key="16">
    <source>
        <dbReference type="Proteomes" id="UP001605036"/>
    </source>
</evidence>
<feature type="domain" description="CHHC U11-48K-type" evidence="14">
    <location>
        <begin position="66"/>
        <end position="93"/>
    </location>
</feature>
<organism evidence="15 16">
    <name type="scientific">Riccia fluitans</name>
    <dbReference type="NCBI Taxonomy" id="41844"/>
    <lineage>
        <taxon>Eukaryota</taxon>
        <taxon>Viridiplantae</taxon>
        <taxon>Streptophyta</taxon>
        <taxon>Embryophyta</taxon>
        <taxon>Marchantiophyta</taxon>
        <taxon>Marchantiopsida</taxon>
        <taxon>Marchantiidae</taxon>
        <taxon>Marchantiales</taxon>
        <taxon>Ricciaceae</taxon>
        <taxon>Riccia</taxon>
    </lineage>
</organism>
<dbReference type="InterPro" id="IPR022776">
    <property type="entry name" value="TRM13/UPF0224_CHHC_Znf_dom"/>
</dbReference>
<comment type="catalytic activity">
    <reaction evidence="10 12">
        <text>cytidine(4) in tRNA(Gly)(GCC) + S-adenosyl-L-methionine = 2'-O-methylcytidine(4) in tRNA(Gly)(GCC) + S-adenosyl-L-homocysteine + H(+)</text>
        <dbReference type="Rhea" id="RHEA:43192"/>
        <dbReference type="Rhea" id="RHEA-COMP:10399"/>
        <dbReference type="Rhea" id="RHEA-COMP:10400"/>
        <dbReference type="ChEBI" id="CHEBI:15378"/>
        <dbReference type="ChEBI" id="CHEBI:57856"/>
        <dbReference type="ChEBI" id="CHEBI:59789"/>
        <dbReference type="ChEBI" id="CHEBI:74495"/>
        <dbReference type="ChEBI" id="CHEBI:82748"/>
        <dbReference type="EC" id="2.1.1.225"/>
    </reaction>
</comment>
<evidence type="ECO:0000256" key="11">
    <source>
        <dbReference type="ARBA" id="ARBA00049393"/>
    </source>
</evidence>
<comment type="caution">
    <text evidence="15">The sequence shown here is derived from an EMBL/GenBank/DDBJ whole genome shotgun (WGS) entry which is preliminary data.</text>
</comment>
<keyword evidence="4 12" id="KW-0949">S-adenosyl-L-methionine</keyword>
<evidence type="ECO:0000256" key="7">
    <source>
        <dbReference type="ARBA" id="ARBA00022771"/>
    </source>
</evidence>
<dbReference type="Pfam" id="PF11722">
    <property type="entry name" value="zf-TRM13_CCCH"/>
    <property type="match status" value="1"/>
</dbReference>
<accession>A0ABD1YLZ2</accession>
<comment type="function">
    <text evidence="12">tRNA methylase which 2'-O-methylates cytidine(4) in tRNA(Pro) and tRNA(Gly)(GCC), and adenosine(4) in tRNA(His).</text>
</comment>